<protein>
    <submittedName>
        <fullName evidence="1">Uncharacterized protein</fullName>
    </submittedName>
</protein>
<organism evidence="1 2">
    <name type="scientific">Streptomyces xinghaiensis</name>
    <dbReference type="NCBI Taxonomy" id="1038928"/>
    <lineage>
        <taxon>Bacteria</taxon>
        <taxon>Bacillati</taxon>
        <taxon>Actinomycetota</taxon>
        <taxon>Actinomycetes</taxon>
        <taxon>Kitasatosporales</taxon>
        <taxon>Streptomycetaceae</taxon>
        <taxon>Streptomyces</taxon>
    </lineage>
</organism>
<keyword evidence="2" id="KW-1185">Reference proteome</keyword>
<evidence type="ECO:0000313" key="2">
    <source>
        <dbReference type="Proteomes" id="UP000028058"/>
    </source>
</evidence>
<accession>A0A3R7INJ9</accession>
<sequence length="126" mass="13277">MAEAGFSLDTLDSRLRSDDTSQAAAAAWEVLHLAERFADAMAWETGVDTVQALAAAHSCGEARRYLAVPVAGRSAHLPAAEPADLARLLAYLTTDADRLLDSAARHQAAAAQQAFSALAGTWRTTP</sequence>
<reference evidence="1 2" key="1">
    <citation type="journal article" date="2014" name="Genome Announc.">
        <title>Draft Genome Sequence of Streptomyces fradiae ATCC 19609, a Strain Highly Sensitive to Antibiotics.</title>
        <authorList>
            <person name="Bekker O.B."/>
            <person name="Klimina K.M."/>
            <person name="Vatlin A.A."/>
            <person name="Zakharevich N.V."/>
            <person name="Kasianov A.S."/>
            <person name="Danilenko V.N."/>
        </authorList>
    </citation>
    <scope>NUCLEOTIDE SEQUENCE [LARGE SCALE GENOMIC DNA]</scope>
    <source>
        <strain evidence="1 2">ATCC 19609</strain>
    </source>
</reference>
<name>A0A3R7INJ9_9ACTN</name>
<proteinExistence type="predicted"/>
<gene>
    <name evidence="1" type="ORF">SFRA_024910</name>
</gene>
<dbReference type="AlphaFoldDB" id="A0A3R7INJ9"/>
<dbReference type="EMBL" id="JNAD02000013">
    <property type="protein sequence ID" value="RKM92630.1"/>
    <property type="molecule type" value="Genomic_DNA"/>
</dbReference>
<evidence type="ECO:0000313" key="1">
    <source>
        <dbReference type="EMBL" id="RKM92630.1"/>
    </source>
</evidence>
<comment type="caution">
    <text evidence="1">The sequence shown here is derived from an EMBL/GenBank/DDBJ whole genome shotgun (WGS) entry which is preliminary data.</text>
</comment>
<dbReference type="RefSeq" id="WP_043467612.1">
    <property type="nucleotide sequence ID" value="NZ_JNAD02000013.1"/>
</dbReference>
<dbReference type="Proteomes" id="UP000028058">
    <property type="component" value="Unassembled WGS sequence"/>
</dbReference>